<gene>
    <name evidence="2" type="ordered locus">Hhal_0803</name>
</gene>
<dbReference type="HOGENOM" id="CLU_1419598_0_0_6"/>
<dbReference type="OrthoDB" id="9814896at2"/>
<dbReference type="InterPro" id="IPR050561">
    <property type="entry name" value="PTP"/>
</dbReference>
<reference evidence="2 3" key="2">
    <citation type="journal article" date="2013" name="Stand. Genomic Sci.">
        <title>Complete genome sequence of Halorhodospira halophila SL1.</title>
        <authorList>
            <person name="Challacombe J.F."/>
            <person name="Majid S."/>
            <person name="Deole R."/>
            <person name="Brettin T.S."/>
            <person name="Bruce D."/>
            <person name="Delano S.F."/>
            <person name="Detter J.C."/>
            <person name="Gleasner C.D."/>
            <person name="Han C.S."/>
            <person name="Misra M."/>
            <person name="Reitenga K.G."/>
            <person name="Mikhailova N."/>
            <person name="Woyke T."/>
            <person name="Pitluck S."/>
            <person name="Nolan M."/>
            <person name="Land M.L."/>
            <person name="Saunders E."/>
            <person name="Tapia R."/>
            <person name="Lapidus A."/>
            <person name="Ivanova N."/>
            <person name="Hoff W.D."/>
        </authorList>
    </citation>
    <scope>NUCLEOTIDE SEQUENCE [LARGE SCALE GENOMIC DNA]</scope>
    <source>
        <strain evidence="3">DSM 244 / SL1</strain>
    </source>
</reference>
<dbReference type="eggNOG" id="COG2365">
    <property type="taxonomic scope" value="Bacteria"/>
</dbReference>
<dbReference type="InterPro" id="IPR016130">
    <property type="entry name" value="Tyr_Pase_AS"/>
</dbReference>
<feature type="domain" description="Tyrosine specific protein phosphatases" evidence="1">
    <location>
        <begin position="105"/>
        <end position="155"/>
    </location>
</feature>
<evidence type="ECO:0000259" key="1">
    <source>
        <dbReference type="PROSITE" id="PS50056"/>
    </source>
</evidence>
<dbReference type="SUPFAM" id="SSF52799">
    <property type="entry name" value="(Phosphotyrosine protein) phosphatases II"/>
    <property type="match status" value="1"/>
</dbReference>
<reference evidence="3" key="1">
    <citation type="submission" date="2006-12" db="EMBL/GenBank/DDBJ databases">
        <title>Complete sequence of Halorhodospira halophila SL1.</title>
        <authorList>
            <consortium name="US DOE Joint Genome Institute"/>
            <person name="Copeland A."/>
            <person name="Lucas S."/>
            <person name="Lapidus A."/>
            <person name="Barry K."/>
            <person name="Detter J.C."/>
            <person name="Glavina del Rio T."/>
            <person name="Hammon N."/>
            <person name="Israni S."/>
            <person name="Dalin E."/>
            <person name="Tice H."/>
            <person name="Pitluck S."/>
            <person name="Saunders E."/>
            <person name="Brettin T."/>
            <person name="Bruce D."/>
            <person name="Han C."/>
            <person name="Tapia R."/>
            <person name="Schmutz J."/>
            <person name="Larimer F."/>
            <person name="Land M."/>
            <person name="Hauser L."/>
            <person name="Kyrpides N."/>
            <person name="Mikhailova N."/>
            <person name="Hoff W."/>
            <person name="Richardson P."/>
        </authorList>
    </citation>
    <scope>NUCLEOTIDE SEQUENCE [LARGE SCALE GENOMIC DNA]</scope>
    <source>
        <strain evidence="3">DSM 244 / SL1</strain>
    </source>
</reference>
<sequence>MKRIRKLWHATVDLLEGAFLNGWQAFFQTVGYYRLIPIEPGVLYRTTEMPPQRLVALCRAQGVRTVIDLRRKAHRAEAEAAALEPAGIRHVHLPSAQVPDASTVAAFLELMDDPANGPVVIHCVHGVGRTGALMAVYLMEYRGLDNESARRAAKRIGGFQSFGRGRPKGEFVLHYAPRPRSA</sequence>
<name>A1WV67_HALHL</name>
<dbReference type="SMART" id="SM00404">
    <property type="entry name" value="PTPc_motif"/>
    <property type="match status" value="1"/>
</dbReference>
<organism evidence="2 3">
    <name type="scientific">Halorhodospira halophila (strain DSM 244 / SL1)</name>
    <name type="common">Ectothiorhodospira halophila (strain DSM 244 / SL1)</name>
    <dbReference type="NCBI Taxonomy" id="349124"/>
    <lineage>
        <taxon>Bacteria</taxon>
        <taxon>Pseudomonadati</taxon>
        <taxon>Pseudomonadota</taxon>
        <taxon>Gammaproteobacteria</taxon>
        <taxon>Chromatiales</taxon>
        <taxon>Ectothiorhodospiraceae</taxon>
        <taxon>Halorhodospira</taxon>
    </lineage>
</organism>
<dbReference type="Pfam" id="PF22741">
    <property type="entry name" value="PTP-NADK"/>
    <property type="match status" value="1"/>
</dbReference>
<dbReference type="Proteomes" id="UP000000647">
    <property type="component" value="Chromosome"/>
</dbReference>
<evidence type="ECO:0000313" key="2">
    <source>
        <dbReference type="EMBL" id="ABM61579.1"/>
    </source>
</evidence>
<dbReference type="AlphaFoldDB" id="A1WV67"/>
<dbReference type="InterPro" id="IPR000387">
    <property type="entry name" value="Tyr_Pase_dom"/>
</dbReference>
<dbReference type="InterPro" id="IPR029021">
    <property type="entry name" value="Prot-tyrosine_phosphatase-like"/>
</dbReference>
<dbReference type="CDD" id="cd14529">
    <property type="entry name" value="TpbA-like"/>
    <property type="match status" value="1"/>
</dbReference>
<dbReference type="KEGG" id="hha:Hhal_0803"/>
<evidence type="ECO:0000313" key="3">
    <source>
        <dbReference type="Proteomes" id="UP000000647"/>
    </source>
</evidence>
<dbReference type="PANTHER" id="PTHR23339">
    <property type="entry name" value="TYROSINE SPECIFIC PROTEIN PHOSPHATASE AND DUAL SPECIFICITY PROTEIN PHOSPHATASE"/>
    <property type="match status" value="1"/>
</dbReference>
<dbReference type="InterPro" id="IPR003595">
    <property type="entry name" value="Tyr_Pase_cat"/>
</dbReference>
<dbReference type="STRING" id="349124.Hhal_0803"/>
<dbReference type="PROSITE" id="PS00383">
    <property type="entry name" value="TYR_PHOSPHATASE_1"/>
    <property type="match status" value="1"/>
</dbReference>
<dbReference type="Gene3D" id="3.90.190.10">
    <property type="entry name" value="Protein tyrosine phosphatase superfamily"/>
    <property type="match status" value="1"/>
</dbReference>
<dbReference type="EMBL" id="CP000544">
    <property type="protein sequence ID" value="ABM61579.1"/>
    <property type="molecule type" value="Genomic_DNA"/>
</dbReference>
<proteinExistence type="predicted"/>
<accession>A1WV67</accession>
<keyword evidence="3" id="KW-1185">Reference proteome</keyword>
<dbReference type="InterPro" id="IPR055214">
    <property type="entry name" value="PTP-NADK"/>
</dbReference>
<dbReference type="PROSITE" id="PS50056">
    <property type="entry name" value="TYR_PHOSPHATASE_2"/>
    <property type="match status" value="1"/>
</dbReference>
<protein>
    <submittedName>
        <fullName evidence="2">Dual specificity protein phosphatase</fullName>
    </submittedName>
</protein>
<dbReference type="RefSeq" id="WP_011813602.1">
    <property type="nucleotide sequence ID" value="NC_008789.1"/>
</dbReference>